<feature type="transmembrane region" description="Helical" evidence="1">
    <location>
        <begin position="82"/>
        <end position="101"/>
    </location>
</feature>
<organism evidence="4">
    <name type="scientific">Neodiprion lecontei</name>
    <name type="common">Redheaded pine sawfly</name>
    <dbReference type="NCBI Taxonomy" id="441921"/>
    <lineage>
        <taxon>Eukaryota</taxon>
        <taxon>Metazoa</taxon>
        <taxon>Ecdysozoa</taxon>
        <taxon>Arthropoda</taxon>
        <taxon>Hexapoda</taxon>
        <taxon>Insecta</taxon>
        <taxon>Pterygota</taxon>
        <taxon>Neoptera</taxon>
        <taxon>Endopterygota</taxon>
        <taxon>Hymenoptera</taxon>
        <taxon>Tenthredinoidea</taxon>
        <taxon>Diprionidae</taxon>
        <taxon>Diprioninae</taxon>
        <taxon>Neodiprion</taxon>
    </lineage>
</organism>
<evidence type="ECO:0000313" key="3">
    <source>
        <dbReference type="Proteomes" id="UP000829291"/>
    </source>
</evidence>
<keyword evidence="1" id="KW-1133">Transmembrane helix</keyword>
<feature type="transmembrane region" description="Helical" evidence="1">
    <location>
        <begin position="121"/>
        <end position="139"/>
    </location>
</feature>
<dbReference type="InterPro" id="IPR014710">
    <property type="entry name" value="RmlC-like_jellyroll"/>
</dbReference>
<feature type="transmembrane region" description="Helical" evidence="1">
    <location>
        <begin position="783"/>
        <end position="800"/>
    </location>
</feature>
<dbReference type="PROSITE" id="PS50042">
    <property type="entry name" value="CNMP_BINDING_3"/>
    <property type="match status" value="4"/>
</dbReference>
<dbReference type="PANTHER" id="PTHR10217:SF548">
    <property type="entry name" value="GH12235P"/>
    <property type="match status" value="1"/>
</dbReference>
<dbReference type="Gene3D" id="1.10.287.630">
    <property type="entry name" value="Helix hairpin bin"/>
    <property type="match status" value="1"/>
</dbReference>
<proteinExistence type="predicted"/>
<keyword evidence="1" id="KW-0812">Transmembrane</keyword>
<dbReference type="CDD" id="cd00038">
    <property type="entry name" value="CAP_ED"/>
    <property type="match status" value="4"/>
</dbReference>
<dbReference type="Gene3D" id="1.10.287.70">
    <property type="match status" value="3"/>
</dbReference>
<dbReference type="KEGG" id="nlo:107220346"/>
<feature type="transmembrane region" description="Helical" evidence="1">
    <location>
        <begin position="1751"/>
        <end position="1774"/>
    </location>
</feature>
<evidence type="ECO:0000259" key="2">
    <source>
        <dbReference type="PROSITE" id="PS50042"/>
    </source>
</evidence>
<gene>
    <name evidence="4" type="primary">LOC107220346</name>
</gene>
<dbReference type="OrthoDB" id="415460at2759"/>
<feature type="transmembrane region" description="Helical" evidence="1">
    <location>
        <begin position="1341"/>
        <end position="1358"/>
    </location>
</feature>
<sequence>MTHRSDSTNLITSKNTEPEIEIADHLADNERPLRTVIMLHAEPVWVAVILVTIVAEFQIILYCVTFRGFLLDITKEPRSTPLQPYVMMMEALYCADFLLALSYRTWTSISVVSGIQPRKRLGLLLDVVSLIPVDAFLWYGSDLALTNPGVFHLWSLNHLIRIYRLYLFFGKSTNGITWVSIQIHLVQVLTILLVISMLAVVIMFKWRIDIEKEEYGWLQNVVDRLKPNNYRSNDWFWISFYVIIGHVSSHGTIELPVSTDHVLFAVFAMIGALGIRSLLLAYMVDIIQRRDYAKSIFTLKRSILDELMTPAVTIQTRHQIHKYYDSFWETEGGQKFRISDFIMYPLIFKAECSLELSWATFKHSKLFRHMPVPFLRNVSLLCERKFVSPGDYIFRKFDIKDRLIYIVSGSVHVLSEEDNETPILSFSGGTIFGEIALLASYRSGVSVLACTPCELNVLERNKFARIIIPSYPEIWSEITSVIDTRLKGAKFMTELGVYLQKNQNVIQNNRNTDVAWLKTSLSALQGAQRVDGGIKEMKKRANLMEQVYASTDIRYTFMYLDTLVLSDNIALTSDAVFLQSSKCPWILKPGSPVLQLWDTIVLISTITLSYTLTVSIAFQEFETDVVHAWTIFIGLVLTADLWVVLCTAIQKNDRITIIKVSQILKIRLHDWTFWFDLVAAVPWTVLVSAMPVEYSFLRLLKLLRMLKLYKLEIMFTRIENSHKISLVVLRMVKYSLYVILISFFFTGMLLFSTCPARLGVDSCPPTSWISTALTGHEQLTHKVFSYSLLVVLQIVLGIGTPIARPGSSMECAFWVILMIFGALLYIFYMASLTSVRILGQVIYARHYHLSQAIHYHLNKTTVPEALKKRVDSYLETEMRYDRGYRVVTNEDVLSTLSPEMSANWKYERFNRLISNVPLFTEMDQGFIRDICSIASITVLPPRELLSYGGRHCTEMYLIEKGYCEMIHMEPSIPHRKVGPGTSIYVLEMSLQLPVVHTVVTSTYVSFLTISRNDFLRVYSNYPEEKFEFDQLLAEFHRMEQVLELREQAKEQPEFVEVLHTVRPPIPSFTFFVYTINKEDPEYYVISEPFERLKNLKFLKWCLLRLTIRPDGRFLKYYEAQRCICAIMTTILYTMRIIVQASDSRTFITRVITFLNIAALLDIYVRMHVGYFNEKGLLVTHPLSTASQYMTTSMFVDLLGLLPFEQLILRKMISSKDLFFFYLTRVLQLHRVIGAVNYLQETDSWSKVIKYGKFLPILLLIAHIFACVVLYTSCIFDAKYEDTAEFKAGLRCPQWHSFIEASTKYKLTDWIVYRRSLYIAVSTLTRVGVEELQIKTPSMMNVFYIMSAVTFTVLLLLMGQVMADSAIRDVELTAYQDRMTTLVNFMNNKKIGPELHDEVISYFELAWRHKRGQSVDRLFGAFHPALREDVLCALYSECLSKCPGLADASETFYRYLLMHLRGVWFYPNGSVIVHYNDVVDLVCVIHTGSAEVVAPDGSYVTTLGPGSVYGNLIGSTTVRMPVSIVVTAHMEALIFDADEFYRALTIHRKAKHIFMNAMELNTDYISANFDDQVVVVTTGDSSTDEQFYKGTRLFGFLRFLSMRVVDPNWLPIVLWDRNVLFFSYYLSPCAIIYQIAYGEFNIYWISFQYFTDFLFLVTMYIKANSAFEDKSGNVVRDKRRIWMRFVKSPMGFYAHLASVVPIEVISFTFRDRTMQRLYATLRVNRILRLAVVVDFFNVQCQRLNINIFNMRLTYLIAILLFTVHLASCILAFMTIKEDIYDLDDSTRRTVYFSNVFHVSALYGGSTTRRLPIASSWYYTCYILMLEIIMFVMFALIVGDMCAMINVSHYVMITYERIIKRFKIYMETCDLTYVLRQNMWTYGCNLWDFNRGRQVPHLVLEAPRYLRREIKNALFIHHLENHQIFSGCHEDFLRQVADHFILLNFFADDLIVNAGDVNGTMYFIDSGKVLTIHHDSNKNAKEDRTEIFEEGDSFGVLSGLFPRYPHRMTHRAFGTCKILKLNGKKWFYLLQHFPASRDHLYEIASELKAQAGPIRS</sequence>
<dbReference type="GeneID" id="107220346"/>
<reference evidence="4" key="1">
    <citation type="submission" date="2025-08" db="UniProtKB">
        <authorList>
            <consortium name="RefSeq"/>
        </authorList>
    </citation>
    <scope>IDENTIFICATION</scope>
    <source>
        <tissue evidence="4">Thorax and Abdomen</tissue>
    </source>
</reference>
<dbReference type="SUPFAM" id="SSF51206">
    <property type="entry name" value="cAMP-binding domain-like"/>
    <property type="match status" value="4"/>
</dbReference>
<dbReference type="InParanoid" id="A0A6J0BHY9"/>
<feature type="transmembrane region" description="Helical" evidence="1">
    <location>
        <begin position="262"/>
        <end position="284"/>
    </location>
</feature>
<feature type="domain" description="Cyclic nucleotide-binding" evidence="2">
    <location>
        <begin position="918"/>
        <end position="1017"/>
    </location>
</feature>
<dbReference type="GO" id="GO:0005249">
    <property type="term" value="F:voltage-gated potassium channel activity"/>
    <property type="evidence" value="ECO:0007669"/>
    <property type="project" value="TreeGrafter"/>
</dbReference>
<dbReference type="SUPFAM" id="SSF81324">
    <property type="entry name" value="Voltage-gated potassium channels"/>
    <property type="match status" value="1"/>
</dbReference>
<feature type="transmembrane region" description="Helical" evidence="1">
    <location>
        <begin position="596"/>
        <end position="617"/>
    </location>
</feature>
<dbReference type="GO" id="GO:0042391">
    <property type="term" value="P:regulation of membrane potential"/>
    <property type="evidence" value="ECO:0007669"/>
    <property type="project" value="TreeGrafter"/>
</dbReference>
<feature type="transmembrane region" description="Helical" evidence="1">
    <location>
        <begin position="734"/>
        <end position="751"/>
    </location>
</feature>
<keyword evidence="1" id="KW-0472">Membrane</keyword>
<feature type="domain" description="Cyclic nucleotide-binding" evidence="2">
    <location>
        <begin position="1443"/>
        <end position="1543"/>
    </location>
</feature>
<feature type="transmembrane region" description="Helical" evidence="1">
    <location>
        <begin position="44"/>
        <end position="70"/>
    </location>
</feature>
<feature type="transmembrane region" description="Helical" evidence="1">
    <location>
        <begin position="629"/>
        <end position="650"/>
    </location>
</feature>
<dbReference type="Proteomes" id="UP000829291">
    <property type="component" value="Chromosome 5"/>
</dbReference>
<dbReference type="PANTHER" id="PTHR10217">
    <property type="entry name" value="VOLTAGE AND LIGAND GATED POTASSIUM CHANNEL"/>
    <property type="match status" value="1"/>
</dbReference>
<name>A0A6J0BHY9_NEOLC</name>
<feature type="transmembrane region" description="Helical" evidence="1">
    <location>
        <begin position="1815"/>
        <end position="1836"/>
    </location>
</feature>
<feature type="transmembrane region" description="Helical" evidence="1">
    <location>
        <begin position="812"/>
        <end position="830"/>
    </location>
</feature>
<dbReference type="InterPro" id="IPR018490">
    <property type="entry name" value="cNMP-bd_dom_sf"/>
</dbReference>
<feature type="transmembrane region" description="Helical" evidence="1">
    <location>
        <begin position="1641"/>
        <end position="1660"/>
    </location>
</feature>
<protein>
    <submittedName>
        <fullName evidence="4">Uncharacterized protein LOC107220346</fullName>
    </submittedName>
</protein>
<dbReference type="InterPro" id="IPR000595">
    <property type="entry name" value="cNMP-bd_dom"/>
</dbReference>
<feature type="transmembrane region" description="Helical" evidence="1">
    <location>
        <begin position="1250"/>
        <end position="1270"/>
    </location>
</feature>
<dbReference type="SMART" id="SM00100">
    <property type="entry name" value="cNMP"/>
    <property type="match status" value="4"/>
</dbReference>
<feature type="transmembrane region" description="Helical" evidence="1">
    <location>
        <begin position="1122"/>
        <end position="1140"/>
    </location>
</feature>
<feature type="domain" description="Cyclic nucleotide-binding" evidence="2">
    <location>
        <begin position="366"/>
        <end position="470"/>
    </location>
</feature>
<dbReference type="RefSeq" id="XP_015514395.2">
    <property type="nucleotide sequence ID" value="XM_015658909.2"/>
</dbReference>
<dbReference type="Gene3D" id="2.60.120.10">
    <property type="entry name" value="Jelly Rolls"/>
    <property type="match status" value="4"/>
</dbReference>
<accession>A0A6J0BHY9</accession>
<feature type="transmembrane region" description="Helical" evidence="1">
    <location>
        <begin position="1146"/>
        <end position="1164"/>
    </location>
</feature>
<keyword evidence="3" id="KW-1185">Reference proteome</keyword>
<dbReference type="InterPro" id="IPR050818">
    <property type="entry name" value="KCNH_animal-type"/>
</dbReference>
<feature type="transmembrane region" description="Helical" evidence="1">
    <location>
        <begin position="671"/>
        <end position="692"/>
    </location>
</feature>
<evidence type="ECO:0000313" key="4">
    <source>
        <dbReference type="RefSeq" id="XP_015514395.2"/>
    </source>
</evidence>
<dbReference type="GO" id="GO:0005886">
    <property type="term" value="C:plasma membrane"/>
    <property type="evidence" value="ECO:0007669"/>
    <property type="project" value="TreeGrafter"/>
</dbReference>
<dbReference type="Pfam" id="PF00027">
    <property type="entry name" value="cNMP_binding"/>
    <property type="match status" value="3"/>
</dbReference>
<feature type="domain" description="Cyclic nucleotide-binding" evidence="2">
    <location>
        <begin position="1922"/>
        <end position="2040"/>
    </location>
</feature>
<evidence type="ECO:0000256" key="1">
    <source>
        <dbReference type="SAM" id="Phobius"/>
    </source>
</evidence>
<feature type="transmembrane region" description="Helical" evidence="1">
    <location>
        <begin position="181"/>
        <end position="204"/>
    </location>
</feature>